<protein>
    <recommendedName>
        <fullName evidence="3">DNA gyrase inhibitor YacG</fullName>
    </recommendedName>
</protein>
<dbReference type="Pfam" id="PF03884">
    <property type="entry name" value="YacG"/>
    <property type="match status" value="1"/>
</dbReference>
<comment type="cofactor">
    <cofactor evidence="3">
        <name>Zn(2+)</name>
        <dbReference type="ChEBI" id="CHEBI:29105"/>
    </cofactor>
    <text evidence="3">Binds 1 zinc ion.</text>
</comment>
<feature type="binding site" evidence="3">
    <location>
        <position position="19"/>
    </location>
    <ligand>
        <name>Zn(2+)</name>
        <dbReference type="ChEBI" id="CHEBI:29105"/>
    </ligand>
</feature>
<dbReference type="PANTHER" id="PTHR36150:SF1">
    <property type="entry name" value="DNA GYRASE INHIBITOR YACG"/>
    <property type="match status" value="1"/>
</dbReference>
<evidence type="ECO:0000313" key="4">
    <source>
        <dbReference type="EMBL" id="SEQ77452.1"/>
    </source>
</evidence>
<feature type="binding site" evidence="3">
    <location>
        <position position="34"/>
    </location>
    <ligand>
        <name>Zn(2+)</name>
        <dbReference type="ChEBI" id="CHEBI:29105"/>
    </ligand>
</feature>
<dbReference type="GO" id="GO:0008657">
    <property type="term" value="F:DNA topoisomerase type II (double strand cut, ATP-hydrolyzing) inhibitor activity"/>
    <property type="evidence" value="ECO:0007669"/>
    <property type="project" value="UniProtKB-UniRule"/>
</dbReference>
<dbReference type="OrthoDB" id="9809663at2"/>
<dbReference type="HAMAP" id="MF_00649">
    <property type="entry name" value="DNA_gyrase_inhibitor_YacG"/>
    <property type="match status" value="1"/>
</dbReference>
<name>A0A1H9ISG4_9HYPH</name>
<evidence type="ECO:0000313" key="5">
    <source>
        <dbReference type="Proteomes" id="UP000199647"/>
    </source>
</evidence>
<proteinExistence type="inferred from homology"/>
<dbReference type="GO" id="GO:0006355">
    <property type="term" value="P:regulation of DNA-templated transcription"/>
    <property type="evidence" value="ECO:0007669"/>
    <property type="project" value="InterPro"/>
</dbReference>
<sequence>MSDDRGEAKVVPLRPQRKCPICGKKAAPDAYPFCSKRCADIDLNRWLKGSYVIPGSESATVPDDEDFE</sequence>
<dbReference type="NCBIfam" id="NF002362">
    <property type="entry name" value="PRK01343.1"/>
    <property type="match status" value="1"/>
</dbReference>
<reference evidence="4 5" key="1">
    <citation type="submission" date="2016-10" db="EMBL/GenBank/DDBJ databases">
        <authorList>
            <person name="de Groot N.N."/>
        </authorList>
    </citation>
    <scope>NUCLEOTIDE SEQUENCE [LARGE SCALE GENOMIC DNA]</scope>
    <source>
        <strain evidence="4 5">A52C2</strain>
    </source>
</reference>
<dbReference type="AlphaFoldDB" id="A0A1H9ISG4"/>
<dbReference type="Proteomes" id="UP000199647">
    <property type="component" value="Unassembled WGS sequence"/>
</dbReference>
<dbReference type="Gene3D" id="3.30.50.10">
    <property type="entry name" value="Erythroid Transcription Factor GATA-1, subunit A"/>
    <property type="match status" value="1"/>
</dbReference>
<evidence type="ECO:0000256" key="2">
    <source>
        <dbReference type="ARBA" id="ARBA00022833"/>
    </source>
</evidence>
<dbReference type="PANTHER" id="PTHR36150">
    <property type="entry name" value="DNA GYRASE INHIBITOR YACG"/>
    <property type="match status" value="1"/>
</dbReference>
<evidence type="ECO:0000256" key="1">
    <source>
        <dbReference type="ARBA" id="ARBA00022723"/>
    </source>
</evidence>
<keyword evidence="1 3" id="KW-0479">Metal-binding</keyword>
<comment type="function">
    <text evidence="3">Inhibits all the catalytic activities of DNA gyrase by preventing its interaction with DNA. Acts by binding directly to the C-terminal domain of GyrB, which probably disrupts DNA binding by the gyrase.</text>
</comment>
<dbReference type="SUPFAM" id="SSF57716">
    <property type="entry name" value="Glucocorticoid receptor-like (DNA-binding domain)"/>
    <property type="match status" value="1"/>
</dbReference>
<dbReference type="GO" id="GO:0008270">
    <property type="term" value="F:zinc ion binding"/>
    <property type="evidence" value="ECO:0007669"/>
    <property type="project" value="UniProtKB-UniRule"/>
</dbReference>
<dbReference type="STRING" id="1855383.SAMN05216548_107192"/>
<gene>
    <name evidence="3" type="primary">yacG</name>
    <name evidence="4" type="ORF">SAMN05216548_107192</name>
</gene>
<dbReference type="EMBL" id="FOFG01000007">
    <property type="protein sequence ID" value="SEQ77452.1"/>
    <property type="molecule type" value="Genomic_DNA"/>
</dbReference>
<comment type="subunit">
    <text evidence="3">Interacts with GyrB.</text>
</comment>
<dbReference type="InterPro" id="IPR005584">
    <property type="entry name" value="DNA_gyrase_inhibitor_YacG"/>
</dbReference>
<feature type="binding site" evidence="3">
    <location>
        <position position="22"/>
    </location>
    <ligand>
        <name>Zn(2+)</name>
        <dbReference type="ChEBI" id="CHEBI:29105"/>
    </ligand>
</feature>
<comment type="similarity">
    <text evidence="3">Belongs to the DNA gyrase inhibitor YacG family.</text>
</comment>
<accession>A0A1H9ISG4</accession>
<evidence type="ECO:0000256" key="3">
    <source>
        <dbReference type="HAMAP-Rule" id="MF_00649"/>
    </source>
</evidence>
<dbReference type="RefSeq" id="WP_092496737.1">
    <property type="nucleotide sequence ID" value="NZ_FOFG01000007.1"/>
</dbReference>
<organism evidence="4 5">
    <name type="scientific">Faunimonas pinastri</name>
    <dbReference type="NCBI Taxonomy" id="1855383"/>
    <lineage>
        <taxon>Bacteria</taxon>
        <taxon>Pseudomonadati</taxon>
        <taxon>Pseudomonadota</taxon>
        <taxon>Alphaproteobacteria</taxon>
        <taxon>Hyphomicrobiales</taxon>
        <taxon>Afifellaceae</taxon>
        <taxon>Faunimonas</taxon>
    </lineage>
</organism>
<keyword evidence="5" id="KW-1185">Reference proteome</keyword>
<keyword evidence="2 3" id="KW-0862">Zinc</keyword>
<feature type="binding site" evidence="3">
    <location>
        <position position="38"/>
    </location>
    <ligand>
        <name>Zn(2+)</name>
        <dbReference type="ChEBI" id="CHEBI:29105"/>
    </ligand>
</feature>
<dbReference type="InterPro" id="IPR013088">
    <property type="entry name" value="Znf_NHR/GATA"/>
</dbReference>